<proteinExistence type="predicted"/>
<reference evidence="2 3" key="1">
    <citation type="submission" date="2019-05" db="EMBL/GenBank/DDBJ databases">
        <title>Genome sequences of Thalassotalea litorea 1K03283.</title>
        <authorList>
            <person name="Zhang D."/>
        </authorList>
    </citation>
    <scope>NUCLEOTIDE SEQUENCE [LARGE SCALE GENOMIC DNA]</scope>
    <source>
        <strain evidence="2 3">MCCC 1K03283</strain>
    </source>
</reference>
<dbReference type="InterPro" id="IPR050177">
    <property type="entry name" value="Lipid_A_modif_metabolic_enz"/>
</dbReference>
<evidence type="ECO:0000313" key="3">
    <source>
        <dbReference type="Proteomes" id="UP000307790"/>
    </source>
</evidence>
<sequence>MCILGNLAHRGRTHRGPNFQTTKIESGVNQARRKNMKVLITGAAGCLGRRLIQSLVKQQGTEIFATDIKPELGVEIANPEHGETLSYRALDICHGDFSQWVEQVKPDVIVHLASILQISKAMPREKAYEIDVVATQKLVELAAQIGCQKFLVTTSGASYGYWPENNGWLSEEHPKKGNQDYFYSAHKAEIEAYMEQAKTLYPQLKQVILRPGTILGPDFDGPIVNLFQQKMITGVAGFPGPFVFIWSEDVVAYIQEAMFSDIEGAYNLAGDGSVSMAQIAQTLSKPYLPLPSWLIEGALSILKPLGLTQYGPEQVKFVKYRPVLANDKLKRTFHHQPRYTSQQALEQFLALQKDV</sequence>
<protein>
    <submittedName>
        <fullName evidence="2">NAD-dependent epimerase/dehydratase family protein</fullName>
    </submittedName>
</protein>
<dbReference type="InterPro" id="IPR001509">
    <property type="entry name" value="Epimerase_deHydtase"/>
</dbReference>
<dbReference type="AlphaFoldDB" id="A0A5R9IDZ0"/>
<accession>A0A5R9IDZ0</accession>
<feature type="domain" description="NAD-dependent epimerase/dehydratase" evidence="1">
    <location>
        <begin position="38"/>
        <end position="221"/>
    </location>
</feature>
<gene>
    <name evidence="2" type="ORF">FE810_13490</name>
</gene>
<dbReference type="Gene3D" id="3.40.50.720">
    <property type="entry name" value="NAD(P)-binding Rossmann-like Domain"/>
    <property type="match status" value="1"/>
</dbReference>
<dbReference type="OrthoDB" id="9801056at2"/>
<dbReference type="InterPro" id="IPR036291">
    <property type="entry name" value="NAD(P)-bd_dom_sf"/>
</dbReference>
<dbReference type="Pfam" id="PF01370">
    <property type="entry name" value="Epimerase"/>
    <property type="match status" value="1"/>
</dbReference>
<evidence type="ECO:0000259" key="1">
    <source>
        <dbReference type="Pfam" id="PF01370"/>
    </source>
</evidence>
<keyword evidence="3" id="KW-1185">Reference proteome</keyword>
<dbReference type="PANTHER" id="PTHR43245">
    <property type="entry name" value="BIFUNCTIONAL POLYMYXIN RESISTANCE PROTEIN ARNA"/>
    <property type="match status" value="1"/>
</dbReference>
<dbReference type="SUPFAM" id="SSF51735">
    <property type="entry name" value="NAD(P)-binding Rossmann-fold domains"/>
    <property type="match status" value="1"/>
</dbReference>
<evidence type="ECO:0000313" key="2">
    <source>
        <dbReference type="EMBL" id="TLU61826.1"/>
    </source>
</evidence>
<name>A0A5R9IDZ0_9GAMM</name>
<organism evidence="2 3">
    <name type="scientific">Thalassotalea litorea</name>
    <dbReference type="NCBI Taxonomy" id="2020715"/>
    <lineage>
        <taxon>Bacteria</taxon>
        <taxon>Pseudomonadati</taxon>
        <taxon>Pseudomonadota</taxon>
        <taxon>Gammaproteobacteria</taxon>
        <taxon>Alteromonadales</taxon>
        <taxon>Colwelliaceae</taxon>
        <taxon>Thalassotalea</taxon>
    </lineage>
</organism>
<dbReference type="EMBL" id="VCBC01000014">
    <property type="protein sequence ID" value="TLU61826.1"/>
    <property type="molecule type" value="Genomic_DNA"/>
</dbReference>
<dbReference type="Proteomes" id="UP000307790">
    <property type="component" value="Unassembled WGS sequence"/>
</dbReference>
<comment type="caution">
    <text evidence="2">The sequence shown here is derived from an EMBL/GenBank/DDBJ whole genome shotgun (WGS) entry which is preliminary data.</text>
</comment>